<dbReference type="Pfam" id="PF11374">
    <property type="entry name" value="DUF3176"/>
    <property type="match status" value="1"/>
</dbReference>
<evidence type="ECO:0000313" key="2">
    <source>
        <dbReference type="EMBL" id="PSR82162.1"/>
    </source>
</evidence>
<keyword evidence="1" id="KW-0472">Membrane</keyword>
<keyword evidence="1" id="KW-1133">Transmembrane helix</keyword>
<dbReference type="AlphaFoldDB" id="A0A2T3A3C6"/>
<dbReference type="STRING" id="2025994.A0A2T3A3C6"/>
<proteinExistence type="predicted"/>
<accession>A0A2T3A3C6</accession>
<dbReference type="Proteomes" id="UP000241462">
    <property type="component" value="Unassembled WGS sequence"/>
</dbReference>
<name>A0A2T3A3C6_9PEZI</name>
<gene>
    <name evidence="2" type="ORF">BD289DRAFT_23249</name>
</gene>
<dbReference type="OrthoDB" id="5376804at2759"/>
<dbReference type="InterPro" id="IPR021514">
    <property type="entry name" value="DUF3176"/>
</dbReference>
<evidence type="ECO:0000256" key="1">
    <source>
        <dbReference type="SAM" id="Phobius"/>
    </source>
</evidence>
<dbReference type="PANTHER" id="PTHR35394">
    <property type="entry name" value="DUF3176 DOMAIN-CONTAINING PROTEIN"/>
    <property type="match status" value="1"/>
</dbReference>
<dbReference type="InParanoid" id="A0A2T3A3C6"/>
<dbReference type="PANTHER" id="PTHR35394:SF5">
    <property type="entry name" value="DUF3176 DOMAIN-CONTAINING PROTEIN"/>
    <property type="match status" value="1"/>
</dbReference>
<evidence type="ECO:0000313" key="3">
    <source>
        <dbReference type="Proteomes" id="UP000241462"/>
    </source>
</evidence>
<protein>
    <submittedName>
        <fullName evidence="2">Uncharacterized protein</fullName>
    </submittedName>
</protein>
<feature type="transmembrane region" description="Helical" evidence="1">
    <location>
        <begin position="168"/>
        <end position="184"/>
    </location>
</feature>
<feature type="transmembrane region" description="Helical" evidence="1">
    <location>
        <begin position="106"/>
        <end position="126"/>
    </location>
</feature>
<keyword evidence="3" id="KW-1185">Reference proteome</keyword>
<dbReference type="EMBL" id="KZ678485">
    <property type="protein sequence ID" value="PSR82162.1"/>
    <property type="molecule type" value="Genomic_DNA"/>
</dbReference>
<sequence length="500" mass="55015">MSLPLAPTAYPSTSILGSSATYHTTDLRFMLPRPAPSRPSMPAKAPILAPNGIVNTRGPCKCWWWWWEIGASLLSLLCVILITTVLVKFNNTPLASWPFWIQPNSLISVFTTVGHSAMMVPIASCISELKWRHFRLQAHPLSHLQCFDEASRGPWGSLVVIFKLRTKALVVVGFALISLIALGYDPSTQQILSFSQKEVLEPNSNATFWYATNYESKAYAQDSNFSTYQDGVATLPNTDLFKLQSAIVNGLAGTTVTPQYTCSGEWCSWDTFTALAVCSDYANVTDSTTVNCTGTWAEGLECQYVFPDTGHTTNLTFAMQTSSVSPASYIFKSVYWSLQSGNTTVYTIRTEDAIAVEYAAENSNVPPSTQIFYSEWSWCARTYPNLTASSAAPINMTYTSEPLQVHGIGAIDSSGYICYASYIVPSTGDIYNISDAADNELLADLASNFLSQGIYDMYPHAGYSEDEDDPLGLADFLYTTDIEAMTTNLATMLTYQIWSD</sequence>
<feature type="transmembrane region" description="Helical" evidence="1">
    <location>
        <begin position="65"/>
        <end position="86"/>
    </location>
</feature>
<keyword evidence="1" id="KW-0812">Transmembrane</keyword>
<organism evidence="2 3">
    <name type="scientific">Coniella lustricola</name>
    <dbReference type="NCBI Taxonomy" id="2025994"/>
    <lineage>
        <taxon>Eukaryota</taxon>
        <taxon>Fungi</taxon>
        <taxon>Dikarya</taxon>
        <taxon>Ascomycota</taxon>
        <taxon>Pezizomycotina</taxon>
        <taxon>Sordariomycetes</taxon>
        <taxon>Sordariomycetidae</taxon>
        <taxon>Diaporthales</taxon>
        <taxon>Schizoparmaceae</taxon>
        <taxon>Coniella</taxon>
    </lineage>
</organism>
<reference evidence="2 3" key="1">
    <citation type="journal article" date="2018" name="Mycol. Prog.">
        <title>Coniella lustricola, a new species from submerged detritus.</title>
        <authorList>
            <person name="Raudabaugh D.B."/>
            <person name="Iturriaga T."/>
            <person name="Carver A."/>
            <person name="Mondo S."/>
            <person name="Pangilinan J."/>
            <person name="Lipzen A."/>
            <person name="He G."/>
            <person name="Amirebrahimi M."/>
            <person name="Grigoriev I.V."/>
            <person name="Miller A.N."/>
        </authorList>
    </citation>
    <scope>NUCLEOTIDE SEQUENCE [LARGE SCALE GENOMIC DNA]</scope>
    <source>
        <strain evidence="2 3">B22-T-1</strain>
    </source>
</reference>